<dbReference type="GO" id="GO:0003700">
    <property type="term" value="F:DNA-binding transcription factor activity"/>
    <property type="evidence" value="ECO:0007669"/>
    <property type="project" value="TreeGrafter"/>
</dbReference>
<dbReference type="GO" id="GO:0003677">
    <property type="term" value="F:DNA binding"/>
    <property type="evidence" value="ECO:0007669"/>
    <property type="project" value="TreeGrafter"/>
</dbReference>
<feature type="domain" description="IclR-ED" evidence="1">
    <location>
        <begin position="1"/>
        <end position="79"/>
    </location>
</feature>
<reference evidence="2 3" key="1">
    <citation type="journal article" date="2019" name="Emerg. Microbes Infect.">
        <title>Comprehensive subspecies identification of 175 nontuberculous mycobacteria species based on 7547 genomic profiles.</title>
        <authorList>
            <person name="Matsumoto Y."/>
            <person name="Kinjo T."/>
            <person name="Motooka D."/>
            <person name="Nabeya D."/>
            <person name="Jung N."/>
            <person name="Uechi K."/>
            <person name="Horii T."/>
            <person name="Iida T."/>
            <person name="Fujita J."/>
            <person name="Nakamura S."/>
        </authorList>
    </citation>
    <scope>NUCLEOTIDE SEQUENCE [LARGE SCALE GENOMIC DNA]</scope>
    <source>
        <strain evidence="2 3">JCM 6367</strain>
    </source>
</reference>
<proteinExistence type="predicted"/>
<dbReference type="Proteomes" id="UP000466554">
    <property type="component" value="Chromosome"/>
</dbReference>
<dbReference type="InterPro" id="IPR050707">
    <property type="entry name" value="HTH_MetabolicPath_Reg"/>
</dbReference>
<dbReference type="Gene3D" id="3.30.450.40">
    <property type="match status" value="1"/>
</dbReference>
<dbReference type="GO" id="GO:0045892">
    <property type="term" value="P:negative regulation of DNA-templated transcription"/>
    <property type="evidence" value="ECO:0007669"/>
    <property type="project" value="TreeGrafter"/>
</dbReference>
<dbReference type="Pfam" id="PF01614">
    <property type="entry name" value="IclR_C"/>
    <property type="match status" value="1"/>
</dbReference>
<sequence>MAGLQNQLAAVRERGWASVSEELEVGLNAVAAPVHDRHSQVVAALSVSGPSYRLSVERFDEVAGQIVEAADQISTRLGWRGRH</sequence>
<accession>A0A7I7U953</accession>
<dbReference type="InterPro" id="IPR014757">
    <property type="entry name" value="Tscrpt_reg_IclR_C"/>
</dbReference>
<name>A0A7I7U953_MYCPF</name>
<gene>
    <name evidence="2" type="ORF">MPRF_37650</name>
</gene>
<dbReference type="PANTHER" id="PTHR30136">
    <property type="entry name" value="HELIX-TURN-HELIX TRANSCRIPTIONAL REGULATOR, ICLR FAMILY"/>
    <property type="match status" value="1"/>
</dbReference>
<dbReference type="SUPFAM" id="SSF55781">
    <property type="entry name" value="GAF domain-like"/>
    <property type="match status" value="1"/>
</dbReference>
<protein>
    <recommendedName>
        <fullName evidence="1">IclR-ED domain-containing protein</fullName>
    </recommendedName>
</protein>
<evidence type="ECO:0000313" key="2">
    <source>
        <dbReference type="EMBL" id="BBY76866.1"/>
    </source>
</evidence>
<dbReference type="PROSITE" id="PS51078">
    <property type="entry name" value="ICLR_ED"/>
    <property type="match status" value="1"/>
</dbReference>
<dbReference type="EMBL" id="AP022598">
    <property type="protein sequence ID" value="BBY76866.1"/>
    <property type="molecule type" value="Genomic_DNA"/>
</dbReference>
<dbReference type="InterPro" id="IPR029016">
    <property type="entry name" value="GAF-like_dom_sf"/>
</dbReference>
<organism evidence="2 3">
    <name type="scientific">Mycolicibacterium parafortuitum</name>
    <name type="common">Mycobacterium parafortuitum</name>
    <dbReference type="NCBI Taxonomy" id="39692"/>
    <lineage>
        <taxon>Bacteria</taxon>
        <taxon>Bacillati</taxon>
        <taxon>Actinomycetota</taxon>
        <taxon>Actinomycetes</taxon>
        <taxon>Mycobacteriales</taxon>
        <taxon>Mycobacteriaceae</taxon>
        <taxon>Mycolicibacterium</taxon>
    </lineage>
</organism>
<evidence type="ECO:0000313" key="3">
    <source>
        <dbReference type="Proteomes" id="UP000466554"/>
    </source>
</evidence>
<evidence type="ECO:0000259" key="1">
    <source>
        <dbReference type="PROSITE" id="PS51078"/>
    </source>
</evidence>
<dbReference type="AlphaFoldDB" id="A0A7I7U953"/>
<dbReference type="PANTHER" id="PTHR30136:SF35">
    <property type="entry name" value="HTH-TYPE TRANSCRIPTIONAL REGULATOR RV1719"/>
    <property type="match status" value="1"/>
</dbReference>